<proteinExistence type="predicted"/>
<protein>
    <submittedName>
        <fullName evidence="2">Uncharacterized protein</fullName>
    </submittedName>
</protein>
<dbReference type="AlphaFoldDB" id="A0A430Q9L9"/>
<gene>
    <name evidence="2" type="ORF">DC041_0012821</name>
</gene>
<keyword evidence="3" id="KW-1185">Reference proteome</keyword>
<dbReference type="EMBL" id="QMKO01002194">
    <property type="protein sequence ID" value="RTG84379.1"/>
    <property type="molecule type" value="Genomic_DNA"/>
</dbReference>
<feature type="signal peptide" evidence="1">
    <location>
        <begin position="1"/>
        <end position="18"/>
    </location>
</feature>
<evidence type="ECO:0000256" key="1">
    <source>
        <dbReference type="SAM" id="SignalP"/>
    </source>
</evidence>
<sequence length="87" mass="10528">MISIAFILVLFLHCFVKTEVLKDHTLSNGPTADKRMVYWKRFYNPNNEMMYPGEENFMFTRPRFRYTHHRYPSFAEGPYNNDEQAKK</sequence>
<feature type="chain" id="PRO_5019505172" evidence="1">
    <location>
        <begin position="19"/>
        <end position="87"/>
    </location>
</feature>
<organism evidence="2 3">
    <name type="scientific">Schistosoma bovis</name>
    <name type="common">Blood fluke</name>
    <dbReference type="NCBI Taxonomy" id="6184"/>
    <lineage>
        <taxon>Eukaryota</taxon>
        <taxon>Metazoa</taxon>
        <taxon>Spiralia</taxon>
        <taxon>Lophotrochozoa</taxon>
        <taxon>Platyhelminthes</taxon>
        <taxon>Trematoda</taxon>
        <taxon>Digenea</taxon>
        <taxon>Strigeidida</taxon>
        <taxon>Schistosomatoidea</taxon>
        <taxon>Schistosomatidae</taxon>
        <taxon>Schistosoma</taxon>
    </lineage>
</organism>
<reference evidence="2 3" key="1">
    <citation type="journal article" date="2019" name="PLoS Pathog.">
        <title>Genome sequence of the bovine parasite Schistosoma bovis Tanzania.</title>
        <authorList>
            <person name="Oey H."/>
            <person name="Zakrzewski M."/>
            <person name="Gobert G."/>
            <person name="Gravermann K."/>
            <person name="Stoye J."/>
            <person name="Jones M."/>
            <person name="Mcmanus D."/>
            <person name="Krause L."/>
        </authorList>
    </citation>
    <scope>NUCLEOTIDE SEQUENCE [LARGE SCALE GENOMIC DNA]</scope>
    <source>
        <strain evidence="2 3">TAN1997</strain>
    </source>
</reference>
<evidence type="ECO:0000313" key="3">
    <source>
        <dbReference type="Proteomes" id="UP000290809"/>
    </source>
</evidence>
<evidence type="ECO:0000313" key="2">
    <source>
        <dbReference type="EMBL" id="RTG84379.1"/>
    </source>
</evidence>
<name>A0A430Q9L9_SCHBO</name>
<comment type="caution">
    <text evidence="2">The sequence shown here is derived from an EMBL/GenBank/DDBJ whole genome shotgun (WGS) entry which is preliminary data.</text>
</comment>
<accession>A0A430Q9L9</accession>
<keyword evidence="1" id="KW-0732">Signal</keyword>
<dbReference type="Proteomes" id="UP000290809">
    <property type="component" value="Unassembled WGS sequence"/>
</dbReference>